<name>A0A9R1VK56_LACSA</name>
<proteinExistence type="predicted"/>
<organism evidence="1 2">
    <name type="scientific">Lactuca sativa</name>
    <name type="common">Garden lettuce</name>
    <dbReference type="NCBI Taxonomy" id="4236"/>
    <lineage>
        <taxon>Eukaryota</taxon>
        <taxon>Viridiplantae</taxon>
        <taxon>Streptophyta</taxon>
        <taxon>Embryophyta</taxon>
        <taxon>Tracheophyta</taxon>
        <taxon>Spermatophyta</taxon>
        <taxon>Magnoliopsida</taxon>
        <taxon>eudicotyledons</taxon>
        <taxon>Gunneridae</taxon>
        <taxon>Pentapetalae</taxon>
        <taxon>asterids</taxon>
        <taxon>campanulids</taxon>
        <taxon>Asterales</taxon>
        <taxon>Asteraceae</taxon>
        <taxon>Cichorioideae</taxon>
        <taxon>Cichorieae</taxon>
        <taxon>Lactucinae</taxon>
        <taxon>Lactuca</taxon>
    </lineage>
</organism>
<evidence type="ECO:0000313" key="2">
    <source>
        <dbReference type="Proteomes" id="UP000235145"/>
    </source>
</evidence>
<comment type="caution">
    <text evidence="1">The sequence shown here is derived from an EMBL/GenBank/DDBJ whole genome shotgun (WGS) entry which is preliminary data.</text>
</comment>
<keyword evidence="2" id="KW-1185">Reference proteome</keyword>
<dbReference type="AlphaFoldDB" id="A0A9R1VK56"/>
<gene>
    <name evidence="1" type="ORF">LSAT_V11C500244930</name>
</gene>
<evidence type="ECO:0000313" key="1">
    <source>
        <dbReference type="EMBL" id="KAJ0207710.1"/>
    </source>
</evidence>
<protein>
    <submittedName>
        <fullName evidence="1">Uncharacterized protein</fullName>
    </submittedName>
</protein>
<dbReference type="EMBL" id="NBSK02000005">
    <property type="protein sequence ID" value="KAJ0207710.1"/>
    <property type="molecule type" value="Genomic_DNA"/>
</dbReference>
<reference evidence="1 2" key="1">
    <citation type="journal article" date="2017" name="Nat. Commun.">
        <title>Genome assembly with in vitro proximity ligation data and whole-genome triplication in lettuce.</title>
        <authorList>
            <person name="Reyes-Chin-Wo S."/>
            <person name="Wang Z."/>
            <person name="Yang X."/>
            <person name="Kozik A."/>
            <person name="Arikit S."/>
            <person name="Song C."/>
            <person name="Xia L."/>
            <person name="Froenicke L."/>
            <person name="Lavelle D.O."/>
            <person name="Truco M.J."/>
            <person name="Xia R."/>
            <person name="Zhu S."/>
            <person name="Xu C."/>
            <person name="Xu H."/>
            <person name="Xu X."/>
            <person name="Cox K."/>
            <person name="Korf I."/>
            <person name="Meyers B.C."/>
            <person name="Michelmore R.W."/>
        </authorList>
    </citation>
    <scope>NUCLEOTIDE SEQUENCE [LARGE SCALE GENOMIC DNA]</scope>
    <source>
        <strain evidence="2">cv. Salinas</strain>
        <tissue evidence="1">Seedlings</tissue>
    </source>
</reference>
<sequence length="87" mass="9744">MALGTMPSSRICGGLWVTQLAQSFEVDTSGMVPIPIIYIGTTYLGKMQVLVQGDDQQWRVRNDDIVEPIRQVEPKHIPEPAFETLET</sequence>
<dbReference type="Proteomes" id="UP000235145">
    <property type="component" value="Unassembled WGS sequence"/>
</dbReference>
<accession>A0A9R1VK56</accession>